<dbReference type="EMBL" id="CAUJNA010000524">
    <property type="protein sequence ID" value="CAJ1378256.1"/>
    <property type="molecule type" value="Genomic_DNA"/>
</dbReference>
<name>A0AA36MND0_9DINO</name>
<dbReference type="AlphaFoldDB" id="A0AA36MND0"/>
<protein>
    <submittedName>
        <fullName evidence="1">Uncharacterized protein</fullName>
    </submittedName>
</protein>
<dbReference type="Proteomes" id="UP001178507">
    <property type="component" value="Unassembled WGS sequence"/>
</dbReference>
<keyword evidence="2" id="KW-1185">Reference proteome</keyword>
<organism evidence="1 2">
    <name type="scientific">Effrenium voratum</name>
    <dbReference type="NCBI Taxonomy" id="2562239"/>
    <lineage>
        <taxon>Eukaryota</taxon>
        <taxon>Sar</taxon>
        <taxon>Alveolata</taxon>
        <taxon>Dinophyceae</taxon>
        <taxon>Suessiales</taxon>
        <taxon>Symbiodiniaceae</taxon>
        <taxon>Effrenium</taxon>
    </lineage>
</organism>
<reference evidence="1" key="1">
    <citation type="submission" date="2023-08" db="EMBL/GenBank/DDBJ databases">
        <authorList>
            <person name="Chen Y."/>
            <person name="Shah S."/>
            <person name="Dougan E. K."/>
            <person name="Thang M."/>
            <person name="Chan C."/>
        </authorList>
    </citation>
    <scope>NUCLEOTIDE SEQUENCE</scope>
</reference>
<sequence>MQGTAMLDIQREADAMQMVWLQEHSALDAFAKEVQRDLEQLRGPRGLSWRPFAPERRGSWRACPKIMTGPSLTRSFHSFQLPEVPGADFSLSFSGLAAEQRDEGWRLSLTARGPVLQLAIALSLCYEIQGKRRPLAGRLVESRGVELEMELRGEWPSPLRQALAANDTAMLQSVTCRVEILPFGRRCPTQVRDGVDSAKSK</sequence>
<evidence type="ECO:0000313" key="2">
    <source>
        <dbReference type="Proteomes" id="UP001178507"/>
    </source>
</evidence>
<comment type="caution">
    <text evidence="1">The sequence shown here is derived from an EMBL/GenBank/DDBJ whole genome shotgun (WGS) entry which is preliminary data.</text>
</comment>
<evidence type="ECO:0000313" key="1">
    <source>
        <dbReference type="EMBL" id="CAJ1378256.1"/>
    </source>
</evidence>
<gene>
    <name evidence="1" type="ORF">EVOR1521_LOCUS6843</name>
</gene>
<proteinExistence type="predicted"/>
<accession>A0AA36MND0</accession>